<keyword evidence="1 10" id="KW-1003">Cell membrane</keyword>
<keyword evidence="14" id="KW-1185">Reference proteome</keyword>
<dbReference type="GO" id="GO:0005886">
    <property type="term" value="C:plasma membrane"/>
    <property type="evidence" value="ECO:0007669"/>
    <property type="project" value="UniProtKB-SubCell"/>
</dbReference>
<dbReference type="EMBL" id="CP003137">
    <property type="protein sequence ID" value="AEV95079.1"/>
    <property type="molecule type" value="Genomic_DNA"/>
</dbReference>
<evidence type="ECO:0000259" key="12">
    <source>
        <dbReference type="Pfam" id="PF04101"/>
    </source>
</evidence>
<feature type="binding site" evidence="10">
    <location>
        <position position="195"/>
    </location>
    <ligand>
        <name>UDP-N-acetyl-alpha-D-glucosamine</name>
        <dbReference type="ChEBI" id="CHEBI:57705"/>
    </ligand>
</feature>
<evidence type="ECO:0000256" key="6">
    <source>
        <dbReference type="ARBA" id="ARBA00022984"/>
    </source>
</evidence>
<sequence>MRLMVSGGGTGGHIYPALAVIEEVKKAEPDSEIMYVGTHKGLESKIVPKQGIPFETIKIQGFKRSMSIENFKTIGLFILSVFKARKMIKEFKPDVVLGTGGYVSGAVLFAASQMGIPTLIHEQNSVVGVTNKFLSRFVTKIGISFDDAKKDFPEKKVVSTGNPRATQVTQIKAIASWKEFGLSDDKQTVLIFGGSRGAEKINQTVVESIQALGKQDYQTLIVTGNVHFQKIMDQINAEDLKGNVVIKPYIDNMPEILGKLSVIVGRAGATSLAEITALGIPSILIPSPYVTNDHQTKNAMSLVNNGAAEIIPENELNSAVLMDKLNNLMDDDAYREKMAKSALNMGEPDAAQKIYQILNSIKKGS</sequence>
<evidence type="ECO:0000259" key="11">
    <source>
        <dbReference type="Pfam" id="PF03033"/>
    </source>
</evidence>
<comment type="caution">
    <text evidence="10">Lacks conserved residue(s) required for the propagation of feature annotation.</text>
</comment>
<evidence type="ECO:0000256" key="2">
    <source>
        <dbReference type="ARBA" id="ARBA00022618"/>
    </source>
</evidence>
<accession>G8PCU4</accession>
<evidence type="ECO:0000256" key="8">
    <source>
        <dbReference type="ARBA" id="ARBA00023306"/>
    </source>
</evidence>
<dbReference type="CDD" id="cd03785">
    <property type="entry name" value="GT28_MurG"/>
    <property type="match status" value="1"/>
</dbReference>
<feature type="binding site" evidence="10">
    <location>
        <begin position="10"/>
        <end position="12"/>
    </location>
    <ligand>
        <name>UDP-N-acetyl-alpha-D-glucosamine</name>
        <dbReference type="ChEBI" id="CHEBI:57705"/>
    </ligand>
</feature>
<evidence type="ECO:0000256" key="10">
    <source>
        <dbReference type="HAMAP-Rule" id="MF_00033"/>
    </source>
</evidence>
<keyword evidence="9 10" id="KW-0961">Cell wall biogenesis/degradation</keyword>
<feature type="binding site" evidence="10">
    <location>
        <position position="124"/>
    </location>
    <ligand>
        <name>UDP-N-acetyl-alpha-D-glucosamine</name>
        <dbReference type="ChEBI" id="CHEBI:57705"/>
    </ligand>
</feature>
<dbReference type="GO" id="GO:0071555">
    <property type="term" value="P:cell wall organization"/>
    <property type="evidence" value="ECO:0007669"/>
    <property type="project" value="UniProtKB-KW"/>
</dbReference>
<evidence type="ECO:0000256" key="5">
    <source>
        <dbReference type="ARBA" id="ARBA00022960"/>
    </source>
</evidence>
<dbReference type="GO" id="GO:0051301">
    <property type="term" value="P:cell division"/>
    <property type="evidence" value="ECO:0007669"/>
    <property type="project" value="UniProtKB-KW"/>
</dbReference>
<dbReference type="KEGG" id="pce:PECL_806"/>
<organism evidence="13 14">
    <name type="scientific">Pediococcus claussenii (strain ATCC BAA-344 / DSM 14800 / JCM 18046 / KCTC 3811 / LMG 21948 / P06)</name>
    <dbReference type="NCBI Taxonomy" id="701521"/>
    <lineage>
        <taxon>Bacteria</taxon>
        <taxon>Bacillati</taxon>
        <taxon>Bacillota</taxon>
        <taxon>Bacilli</taxon>
        <taxon>Lactobacillales</taxon>
        <taxon>Lactobacillaceae</taxon>
        <taxon>Pediococcus</taxon>
    </lineage>
</organism>
<dbReference type="SUPFAM" id="SSF53756">
    <property type="entry name" value="UDP-Glycosyltransferase/glycogen phosphorylase"/>
    <property type="match status" value="1"/>
</dbReference>
<dbReference type="Pfam" id="PF04101">
    <property type="entry name" value="Glyco_tran_28_C"/>
    <property type="match status" value="1"/>
</dbReference>
<evidence type="ECO:0000256" key="1">
    <source>
        <dbReference type="ARBA" id="ARBA00022475"/>
    </source>
</evidence>
<dbReference type="Pfam" id="PF03033">
    <property type="entry name" value="Glyco_transf_28"/>
    <property type="match status" value="1"/>
</dbReference>
<reference evidence="13 14" key="1">
    <citation type="journal article" date="2012" name="J. Bacteriol.">
        <title>Complete Genome Sequence of the Beer Spoilage Organism Pediococcus claussenii ATCC BAA-344T.</title>
        <authorList>
            <person name="Pittet V."/>
            <person name="Abegunde T."/>
            <person name="Marfleet T."/>
            <person name="Haakensen M."/>
            <person name="Morrow K."/>
            <person name="Jayaprakash T."/>
            <person name="Schroeder K."/>
            <person name="Trost B."/>
            <person name="Byrns S."/>
            <person name="Bergsveinson J."/>
            <person name="Kusalik A."/>
            <person name="Ziola B."/>
        </authorList>
    </citation>
    <scope>NUCLEOTIDE SEQUENCE [LARGE SCALE GENOMIC DNA]</scope>
    <source>
        <strain evidence="13 14">ATCC BAA-344</strain>
    </source>
</reference>
<gene>
    <name evidence="10 13" type="primary">murG</name>
    <name evidence="13" type="ordered locus">PECL_806</name>
</gene>
<evidence type="ECO:0000256" key="9">
    <source>
        <dbReference type="ARBA" id="ARBA00023316"/>
    </source>
</evidence>
<evidence type="ECO:0000313" key="13">
    <source>
        <dbReference type="EMBL" id="AEV95079.1"/>
    </source>
</evidence>
<dbReference type="PATRIC" id="fig|701521.8.peg.758"/>
<dbReference type="PANTHER" id="PTHR21015">
    <property type="entry name" value="UDP-N-ACETYLGLUCOSAMINE--N-ACETYLMURAMYL-(PENTAPEPTIDE) PYROPHOSPHORYL-UNDECAPRENOL N-ACETYLGLUCOSAMINE TRANSFERASE 1"/>
    <property type="match status" value="1"/>
</dbReference>
<keyword evidence="8 10" id="KW-0131">Cell cycle</keyword>
<comment type="subcellular location">
    <subcellularLocation>
        <location evidence="10">Cell membrane</location>
        <topology evidence="10">Peripheral membrane protein</topology>
        <orientation evidence="10">Cytoplasmic side</orientation>
    </subcellularLocation>
</comment>
<dbReference type="Gene3D" id="3.40.50.2000">
    <property type="entry name" value="Glycogen Phosphorylase B"/>
    <property type="match status" value="2"/>
</dbReference>
<feature type="domain" description="Glycosyltransferase family 28 N-terminal" evidence="11">
    <location>
        <begin position="4"/>
        <end position="142"/>
    </location>
</feature>
<dbReference type="Proteomes" id="UP000005444">
    <property type="component" value="Chromosome"/>
</dbReference>
<dbReference type="HAMAP" id="MF_00033">
    <property type="entry name" value="MurG"/>
    <property type="match status" value="1"/>
</dbReference>
<proteinExistence type="inferred from homology"/>
<name>G8PCU4_PEDCP</name>
<keyword evidence="7 10" id="KW-0472">Membrane</keyword>
<dbReference type="STRING" id="701521.PECL_806"/>
<evidence type="ECO:0000256" key="7">
    <source>
        <dbReference type="ARBA" id="ARBA00023136"/>
    </source>
</evidence>
<dbReference type="InterPro" id="IPR004276">
    <property type="entry name" value="GlycoTrans_28_N"/>
</dbReference>
<dbReference type="eggNOG" id="COG0707">
    <property type="taxonomic scope" value="Bacteria"/>
</dbReference>
<feature type="domain" description="Glycosyl transferase family 28 C-terminal" evidence="12">
    <location>
        <begin position="188"/>
        <end position="353"/>
    </location>
</feature>
<evidence type="ECO:0000256" key="4">
    <source>
        <dbReference type="ARBA" id="ARBA00022679"/>
    </source>
</evidence>
<evidence type="ECO:0000256" key="3">
    <source>
        <dbReference type="ARBA" id="ARBA00022676"/>
    </source>
</evidence>
<dbReference type="InterPro" id="IPR006009">
    <property type="entry name" value="GlcNAc_MurG"/>
</dbReference>
<keyword evidence="2 10" id="KW-0132">Cell division</keyword>
<dbReference type="GO" id="GO:0050511">
    <property type="term" value="F:undecaprenyldiphospho-muramoylpentapeptide beta-N-acetylglucosaminyltransferase activity"/>
    <property type="evidence" value="ECO:0007669"/>
    <property type="project" value="UniProtKB-UniRule"/>
</dbReference>
<dbReference type="HOGENOM" id="CLU_037404_0_1_9"/>
<dbReference type="GO" id="GO:0008360">
    <property type="term" value="P:regulation of cell shape"/>
    <property type="evidence" value="ECO:0007669"/>
    <property type="project" value="UniProtKB-KW"/>
</dbReference>
<dbReference type="GO" id="GO:0005975">
    <property type="term" value="P:carbohydrate metabolic process"/>
    <property type="evidence" value="ECO:0007669"/>
    <property type="project" value="InterPro"/>
</dbReference>
<comment type="pathway">
    <text evidence="10">Cell wall biogenesis; peptidoglycan biosynthesis.</text>
</comment>
<keyword evidence="6 10" id="KW-0573">Peptidoglycan synthesis</keyword>
<dbReference type="EC" id="2.4.1.227" evidence="10"/>
<dbReference type="NCBIfam" id="TIGR01133">
    <property type="entry name" value="murG"/>
    <property type="match status" value="1"/>
</dbReference>
<comment type="similarity">
    <text evidence="10">Belongs to the glycosyltransferase 28 family. MurG subfamily.</text>
</comment>
<protein>
    <recommendedName>
        <fullName evidence="10">UDP-N-acetylglucosamine--N-acetylmuramyl-(pentapeptide) pyrophosphoryl-undecaprenol N-acetylglucosamine transferase</fullName>
        <ecNumber evidence="10">2.4.1.227</ecNumber>
    </recommendedName>
    <alternativeName>
        <fullName evidence="10">Undecaprenyl-PP-MurNAc-pentapeptide-UDPGlcNAc GlcNAc transferase</fullName>
    </alternativeName>
</protein>
<keyword evidence="4 10" id="KW-0808">Transferase</keyword>
<dbReference type="InterPro" id="IPR007235">
    <property type="entry name" value="Glyco_trans_28_C"/>
</dbReference>
<dbReference type="RefSeq" id="WP_014215276.1">
    <property type="nucleotide sequence ID" value="NC_016605.1"/>
</dbReference>
<keyword evidence="3 10" id="KW-0328">Glycosyltransferase</keyword>
<dbReference type="UniPathway" id="UPA00219"/>
<feature type="binding site" evidence="10">
    <location>
        <position position="295"/>
    </location>
    <ligand>
        <name>UDP-N-acetyl-alpha-D-glucosamine</name>
        <dbReference type="ChEBI" id="CHEBI:57705"/>
    </ligand>
</feature>
<dbReference type="GO" id="GO:0009252">
    <property type="term" value="P:peptidoglycan biosynthetic process"/>
    <property type="evidence" value="ECO:0007669"/>
    <property type="project" value="UniProtKB-UniRule"/>
</dbReference>
<feature type="binding site" evidence="10">
    <location>
        <position position="250"/>
    </location>
    <ligand>
        <name>UDP-N-acetyl-alpha-D-glucosamine</name>
        <dbReference type="ChEBI" id="CHEBI:57705"/>
    </ligand>
</feature>
<dbReference type="PANTHER" id="PTHR21015:SF22">
    <property type="entry name" value="GLYCOSYLTRANSFERASE"/>
    <property type="match status" value="1"/>
</dbReference>
<keyword evidence="5 10" id="KW-0133">Cell shape</keyword>
<dbReference type="AlphaFoldDB" id="G8PCU4"/>
<comment type="function">
    <text evidence="10">Cell wall formation. Catalyzes the transfer of a GlcNAc subunit on undecaprenyl-pyrophosphoryl-MurNAc-pentapeptide (lipid intermediate I) to form undecaprenyl-pyrophosphoryl-MurNAc-(pentapeptide)GlcNAc (lipid intermediate II).</text>
</comment>
<evidence type="ECO:0000313" key="14">
    <source>
        <dbReference type="Proteomes" id="UP000005444"/>
    </source>
</evidence>
<comment type="catalytic activity">
    <reaction evidence="10">
        <text>Mur2Ac(oyl-L-Ala-gamma-D-Glu-L-Lys-D-Ala-D-Ala)-di-trans,octa-cis-undecaprenyl diphosphate + UDP-N-acetyl-alpha-D-glucosamine = beta-D-GlcNAc-(1-&gt;4)-Mur2Ac(oyl-L-Ala-gamma-D-Glu-L-Lys-D-Ala-D-Ala)-di-trans,octa-cis-undecaprenyl diphosphate + UDP + H(+)</text>
        <dbReference type="Rhea" id="RHEA:23192"/>
        <dbReference type="ChEBI" id="CHEBI:15378"/>
        <dbReference type="ChEBI" id="CHEBI:57705"/>
        <dbReference type="ChEBI" id="CHEBI:58223"/>
        <dbReference type="ChEBI" id="CHEBI:60032"/>
        <dbReference type="ChEBI" id="CHEBI:60033"/>
        <dbReference type="EC" id="2.4.1.227"/>
    </reaction>
</comment>